<evidence type="ECO:0000256" key="2">
    <source>
        <dbReference type="SAM" id="SignalP"/>
    </source>
</evidence>
<proteinExistence type="predicted"/>
<evidence type="ECO:0008006" key="5">
    <source>
        <dbReference type="Google" id="ProtNLM"/>
    </source>
</evidence>
<evidence type="ECO:0000313" key="4">
    <source>
        <dbReference type="Proteomes" id="UP000186074"/>
    </source>
</evidence>
<evidence type="ECO:0000313" key="3">
    <source>
        <dbReference type="EMBL" id="APW64414.1"/>
    </source>
</evidence>
<keyword evidence="4" id="KW-1185">Reference proteome</keyword>
<feature type="signal peptide" evidence="2">
    <location>
        <begin position="1"/>
        <end position="21"/>
    </location>
</feature>
<evidence type="ECO:0000256" key="1">
    <source>
        <dbReference type="SAM" id="Coils"/>
    </source>
</evidence>
<organism evidence="3 4">
    <name type="scientific">Poseidonibacter parvus</name>
    <dbReference type="NCBI Taxonomy" id="1850254"/>
    <lineage>
        <taxon>Bacteria</taxon>
        <taxon>Pseudomonadati</taxon>
        <taxon>Campylobacterota</taxon>
        <taxon>Epsilonproteobacteria</taxon>
        <taxon>Campylobacterales</taxon>
        <taxon>Arcobacteraceae</taxon>
        <taxon>Poseidonibacter</taxon>
    </lineage>
</organism>
<gene>
    <name evidence="3" type="ORF">LPB137_00485</name>
</gene>
<reference evidence="3 4" key="1">
    <citation type="submission" date="2017-01" db="EMBL/GenBank/DDBJ databases">
        <title>Genome sequencing of Arcobacter sp. LPB0137.</title>
        <authorList>
            <person name="Lee G.-W."/>
            <person name="Yi H."/>
        </authorList>
    </citation>
    <scope>NUCLEOTIDE SEQUENCE [LARGE SCALE GENOMIC DNA]</scope>
    <source>
        <strain evidence="3 4">LPB0137</strain>
    </source>
</reference>
<name>A0A1P8KIR3_9BACT</name>
<protein>
    <recommendedName>
        <fullName evidence="5">Lipoprotein</fullName>
    </recommendedName>
</protein>
<dbReference type="Proteomes" id="UP000186074">
    <property type="component" value="Chromosome"/>
</dbReference>
<sequence>MKFLKPTILIISITILFTACASKVQTHVVESEKENVSTLLKKLIKKEQEINKLNQKIEDCKETQKSK</sequence>
<feature type="chain" id="PRO_5012568949" description="Lipoprotein" evidence="2">
    <location>
        <begin position="22"/>
        <end position="67"/>
    </location>
</feature>
<keyword evidence="1" id="KW-0175">Coiled coil</keyword>
<dbReference type="STRING" id="1850254.LPB137_00485"/>
<dbReference type="EMBL" id="CP019070">
    <property type="protein sequence ID" value="APW64414.1"/>
    <property type="molecule type" value="Genomic_DNA"/>
</dbReference>
<feature type="coiled-coil region" evidence="1">
    <location>
        <begin position="29"/>
        <end position="63"/>
    </location>
</feature>
<keyword evidence="2" id="KW-0732">Signal</keyword>
<dbReference type="KEGG" id="alp:LPB137_00485"/>
<dbReference type="AlphaFoldDB" id="A0A1P8KIR3"/>
<dbReference type="RefSeq" id="WP_076082919.1">
    <property type="nucleotide sequence ID" value="NZ_CP019070.1"/>
</dbReference>
<dbReference type="PROSITE" id="PS51257">
    <property type="entry name" value="PROKAR_LIPOPROTEIN"/>
    <property type="match status" value="1"/>
</dbReference>
<accession>A0A1P8KIR3</accession>